<feature type="binding site" evidence="9">
    <location>
        <position position="31"/>
    </location>
    <ligand>
        <name>substrate</name>
    </ligand>
</feature>
<feature type="binding site" evidence="9">
    <location>
        <begin position="110"/>
        <end position="112"/>
    </location>
    <ligand>
        <name>ATP</name>
        <dbReference type="ChEBI" id="CHEBI:30616"/>
    </ligand>
</feature>
<evidence type="ECO:0000256" key="8">
    <source>
        <dbReference type="ARBA" id="ARBA00029346"/>
    </source>
</evidence>
<feature type="binding site" evidence="9">
    <location>
        <position position="95"/>
    </location>
    <ligand>
        <name>substrate</name>
    </ligand>
</feature>
<dbReference type="InterPro" id="IPR001980">
    <property type="entry name" value="PPAT"/>
</dbReference>
<dbReference type="InterPro" id="IPR004821">
    <property type="entry name" value="Cyt_trans-like"/>
</dbReference>
<evidence type="ECO:0000256" key="5">
    <source>
        <dbReference type="ARBA" id="ARBA00022840"/>
    </source>
</evidence>
<dbReference type="GO" id="GO:0005524">
    <property type="term" value="F:ATP binding"/>
    <property type="evidence" value="ECO:0007669"/>
    <property type="project" value="UniProtKB-KW"/>
</dbReference>
<dbReference type="PANTHER" id="PTHR21342">
    <property type="entry name" value="PHOSPHOPANTETHEINE ADENYLYLTRANSFERASE"/>
    <property type="match status" value="1"/>
</dbReference>
<protein>
    <recommendedName>
        <fullName evidence="9">Phosphopantetheine adenylyltransferase</fullName>
        <ecNumber evidence="9">2.7.7.3</ecNumber>
    </recommendedName>
    <alternativeName>
        <fullName evidence="9">Dephospho-CoA pyrophosphorylase</fullName>
    </alternativeName>
    <alternativeName>
        <fullName evidence="9">Pantetheine-phosphate adenylyltransferase</fullName>
        <shortName evidence="9">PPAT</shortName>
    </alternativeName>
</protein>
<dbReference type="NCBIfam" id="TIGR01510">
    <property type="entry name" value="coaD_prev_kdtB"/>
    <property type="match status" value="1"/>
</dbReference>
<feature type="binding site" evidence="9">
    <location>
        <position position="120"/>
    </location>
    <ligand>
        <name>ATP</name>
        <dbReference type="ChEBI" id="CHEBI:30616"/>
    </ligand>
</feature>
<dbReference type="HAMAP" id="MF_00151">
    <property type="entry name" value="PPAT_bact"/>
    <property type="match status" value="1"/>
</dbReference>
<feature type="domain" description="Cytidyltransferase-like" evidence="10">
    <location>
        <begin position="27"/>
        <end position="155"/>
    </location>
</feature>
<dbReference type="GO" id="GO:0005737">
    <property type="term" value="C:cytoplasm"/>
    <property type="evidence" value="ECO:0007669"/>
    <property type="project" value="UniProtKB-SubCell"/>
</dbReference>
<feature type="binding site" evidence="9">
    <location>
        <position position="63"/>
    </location>
    <ligand>
        <name>substrate</name>
    </ligand>
</feature>
<dbReference type="UniPathway" id="UPA00241">
    <property type="reaction ID" value="UER00355"/>
</dbReference>
<keyword evidence="7 9" id="KW-0173">Coenzyme A biosynthesis</keyword>
<evidence type="ECO:0000313" key="11">
    <source>
        <dbReference type="EMBL" id="CBW76137.1"/>
    </source>
</evidence>
<evidence type="ECO:0000256" key="4">
    <source>
        <dbReference type="ARBA" id="ARBA00022741"/>
    </source>
</evidence>
<keyword evidence="1 9" id="KW-0963">Cytoplasm</keyword>
<evidence type="ECO:0000259" key="10">
    <source>
        <dbReference type="Pfam" id="PF01467"/>
    </source>
</evidence>
<gene>
    <name evidence="9" type="primary">coaD</name>
    <name evidence="11" type="ordered locus">RBRH_02154</name>
</gene>
<comment type="pathway">
    <text evidence="9">Cofactor biosynthesis; coenzyme A biosynthesis; CoA from (R)-pantothenate: step 4/5.</text>
</comment>
<keyword evidence="2 9" id="KW-0808">Transferase</keyword>
<keyword evidence="6 9" id="KW-0460">Magnesium</keyword>
<feature type="binding site" evidence="9">
    <location>
        <position position="109"/>
    </location>
    <ligand>
        <name>substrate</name>
    </ligand>
</feature>
<dbReference type="SUPFAM" id="SSF52374">
    <property type="entry name" value="Nucleotidylyl transferase"/>
    <property type="match status" value="1"/>
</dbReference>
<evidence type="ECO:0000256" key="2">
    <source>
        <dbReference type="ARBA" id="ARBA00022679"/>
    </source>
</evidence>
<comment type="subcellular location">
    <subcellularLocation>
        <location evidence="9">Cytoplasm</location>
    </subcellularLocation>
</comment>
<dbReference type="HOGENOM" id="CLU_100149_0_1_4"/>
<feature type="binding site" evidence="9">
    <location>
        <position position="39"/>
    </location>
    <ligand>
        <name>ATP</name>
        <dbReference type="ChEBI" id="CHEBI:30616"/>
    </ligand>
</feature>
<dbReference type="Gene3D" id="3.40.50.620">
    <property type="entry name" value="HUPs"/>
    <property type="match status" value="1"/>
</dbReference>
<comment type="subunit">
    <text evidence="9">Homohexamer.</text>
</comment>
<evidence type="ECO:0000256" key="6">
    <source>
        <dbReference type="ARBA" id="ARBA00022842"/>
    </source>
</evidence>
<dbReference type="GO" id="GO:0015937">
    <property type="term" value="P:coenzyme A biosynthetic process"/>
    <property type="evidence" value="ECO:0007669"/>
    <property type="project" value="UniProtKB-UniRule"/>
</dbReference>
<comment type="function">
    <text evidence="9">Reversibly transfers an adenylyl group from ATP to 4'-phosphopantetheine, yielding dephospho-CoA (dPCoA) and pyrophosphate.</text>
</comment>
<dbReference type="GO" id="GO:0004595">
    <property type="term" value="F:pantetheine-phosphate adenylyltransferase activity"/>
    <property type="evidence" value="ECO:0007669"/>
    <property type="project" value="UniProtKB-UniRule"/>
</dbReference>
<dbReference type="NCBIfam" id="TIGR00125">
    <property type="entry name" value="cyt_tran_rel"/>
    <property type="match status" value="1"/>
</dbReference>
<dbReference type="Proteomes" id="UP000007437">
    <property type="component" value="Chromosome"/>
</dbReference>
<dbReference type="STRING" id="882378.RBRH_02154"/>
<evidence type="ECO:0000313" key="12">
    <source>
        <dbReference type="Proteomes" id="UP000007437"/>
    </source>
</evidence>
<feature type="binding site" evidence="9">
    <location>
        <begin position="31"/>
        <end position="32"/>
    </location>
    <ligand>
        <name>ATP</name>
        <dbReference type="ChEBI" id="CHEBI:30616"/>
    </ligand>
</feature>
<dbReference type="eggNOG" id="COG0669">
    <property type="taxonomic scope" value="Bacteria"/>
</dbReference>
<dbReference type="AlphaFoldDB" id="E5ALW6"/>
<dbReference type="EC" id="2.7.7.3" evidence="9"/>
<dbReference type="Pfam" id="PF01467">
    <property type="entry name" value="CTP_transf_like"/>
    <property type="match status" value="1"/>
</dbReference>
<keyword evidence="3 9" id="KW-0548">Nucleotidyltransferase</keyword>
<evidence type="ECO:0000256" key="7">
    <source>
        <dbReference type="ARBA" id="ARBA00022993"/>
    </source>
</evidence>
<dbReference type="PANTHER" id="PTHR21342:SF1">
    <property type="entry name" value="PHOSPHOPANTETHEINE ADENYLYLTRANSFERASE"/>
    <property type="match status" value="1"/>
</dbReference>
<dbReference type="InterPro" id="IPR014729">
    <property type="entry name" value="Rossmann-like_a/b/a_fold"/>
</dbReference>
<evidence type="ECO:0000256" key="1">
    <source>
        <dbReference type="ARBA" id="ARBA00022490"/>
    </source>
</evidence>
<feature type="binding site" evidence="9">
    <location>
        <begin position="145"/>
        <end position="151"/>
    </location>
    <ligand>
        <name>ATP</name>
        <dbReference type="ChEBI" id="CHEBI:30616"/>
    </ligand>
</feature>
<name>E5ALW6_MYCRK</name>
<comment type="cofactor">
    <cofactor evidence="9">
        <name>Mg(2+)</name>
        <dbReference type="ChEBI" id="CHEBI:18420"/>
    </cofactor>
</comment>
<comment type="similarity">
    <text evidence="9">Belongs to the bacterial CoaD family.</text>
</comment>
<dbReference type="PRINTS" id="PR01020">
    <property type="entry name" value="LPSBIOSNTHSS"/>
</dbReference>
<accession>E5ALW6</accession>
<dbReference type="CDD" id="cd02163">
    <property type="entry name" value="PPAT"/>
    <property type="match status" value="1"/>
</dbReference>
<feature type="site" description="Transition state stabilizer" evidence="9">
    <location>
        <position position="39"/>
    </location>
</feature>
<comment type="catalytic activity">
    <reaction evidence="8 9">
        <text>(R)-4'-phosphopantetheine + ATP + H(+) = 3'-dephospho-CoA + diphosphate</text>
        <dbReference type="Rhea" id="RHEA:19801"/>
        <dbReference type="ChEBI" id="CHEBI:15378"/>
        <dbReference type="ChEBI" id="CHEBI:30616"/>
        <dbReference type="ChEBI" id="CHEBI:33019"/>
        <dbReference type="ChEBI" id="CHEBI:57328"/>
        <dbReference type="ChEBI" id="CHEBI:61723"/>
        <dbReference type="EC" id="2.7.7.3"/>
    </reaction>
</comment>
<keyword evidence="4 9" id="KW-0547">Nucleotide-binding</keyword>
<organism evidence="11 12">
    <name type="scientific">Mycetohabitans rhizoxinica (strain DSM 19002 / CIP 109453 / HKI 454)</name>
    <name type="common">Paraburkholderia rhizoxinica</name>
    <dbReference type="NCBI Taxonomy" id="882378"/>
    <lineage>
        <taxon>Bacteria</taxon>
        <taxon>Pseudomonadati</taxon>
        <taxon>Pseudomonadota</taxon>
        <taxon>Betaproteobacteria</taxon>
        <taxon>Burkholderiales</taxon>
        <taxon>Burkholderiaceae</taxon>
        <taxon>Mycetohabitans</taxon>
    </lineage>
</organism>
<keyword evidence="5 9" id="KW-0067">ATP-binding</keyword>
<proteinExistence type="inferred from homology"/>
<dbReference type="KEGG" id="brh:RBRH_02154"/>
<evidence type="ECO:0000256" key="3">
    <source>
        <dbReference type="ARBA" id="ARBA00022695"/>
    </source>
</evidence>
<evidence type="ECO:0000256" key="9">
    <source>
        <dbReference type="HAMAP-Rule" id="MF_00151"/>
    </source>
</evidence>
<reference evidence="11" key="1">
    <citation type="journal article" date="2011" name="J. Bacteriol.">
        <title>Complete genome sequence of Burkholderia rhizoxinica, an endosymbiont of Rhizopus microsporus.</title>
        <authorList>
            <person name="Lackner G."/>
            <person name="Moebius N."/>
            <person name="Partida-Martinez L."/>
            <person name="Hertweck C."/>
        </authorList>
    </citation>
    <scope>NUCLEOTIDE SEQUENCE [LARGE SCALE GENOMIC DNA]</scope>
    <source>
        <strain evidence="11">HKI 454</strain>
    </source>
</reference>
<dbReference type="EMBL" id="FR687359">
    <property type="protein sequence ID" value="CBW76137.1"/>
    <property type="molecule type" value="Genomic_DNA"/>
</dbReference>
<sequence>MAASASATAHRAAGLLSERRILMVVAVYPGTFDPLTRGHEDLVRRASSIFDTLVVGVADSRNKKPFFSLQERLDIAQEVLGHYPNVKVMSFAGLLKDFVRANNARVIVRGLRAVSDFEYEFQMAGMNRYLLPDVETMFMTPSDQYQFISGTIVREIAQLGGDVSKFVFPSVERWLKDKVAGASRAAAGG</sequence>